<dbReference type="KEGG" id="stim:H1B31_03830"/>
<dbReference type="Proteomes" id="UP000515480">
    <property type="component" value="Chromosome"/>
</dbReference>
<protein>
    <submittedName>
        <fullName evidence="1">Rpn family recombination-promoting nuclease/putative transposase</fullName>
    </submittedName>
</protein>
<dbReference type="NCBIfam" id="TIGR01784">
    <property type="entry name" value="T_den_put_tspse"/>
    <property type="match status" value="1"/>
</dbReference>
<accession>A0A7G7VLS7</accession>
<evidence type="ECO:0000313" key="1">
    <source>
        <dbReference type="EMBL" id="QNH55070.1"/>
    </source>
</evidence>
<keyword evidence="2" id="KW-1185">Reference proteome</keyword>
<dbReference type="Pfam" id="PF12784">
    <property type="entry name" value="PDDEXK_2"/>
    <property type="match status" value="1"/>
</dbReference>
<proteinExistence type="predicted"/>
<dbReference type="InterPro" id="IPR010106">
    <property type="entry name" value="RpnA"/>
</dbReference>
<organism evidence="1 2">
    <name type="scientific">Selenomonas timonae</name>
    <dbReference type="NCBI Taxonomy" id="2754044"/>
    <lineage>
        <taxon>Bacteria</taxon>
        <taxon>Bacillati</taxon>
        <taxon>Bacillota</taxon>
        <taxon>Negativicutes</taxon>
        <taxon>Selenomonadales</taxon>
        <taxon>Selenomonadaceae</taxon>
        <taxon>Selenomonas</taxon>
    </lineage>
</organism>
<sequence>MEKEWEKRALEEWERLSIQDNFIFQRVMQNVKLCKWLLERILRIQIREIRYPDTEKTIDVRLDSKAVRLDVYVADEAGAVYNIEMQTTKGRDGELPKRARYYQAMIDMDLLGKGVYYDDLRQTYIIFICTFDLFGLDERIYTFRSRCMEQGDLELGDGTTKIFLNAKGLRGSVDEELADFLHYVDGKEARRTFAQEMAREVARVKRQDETRREFMTLYMEYQKQRRAGVEEGIAQGRELGIAQMAKKLLRAGMTIPAVAQMAEMPEEAIRRIAEEDGIPAS</sequence>
<dbReference type="RefSeq" id="WP_185980960.1">
    <property type="nucleotide sequence ID" value="NZ_CP060204.1"/>
</dbReference>
<name>A0A7G7VLS7_9FIRM</name>
<dbReference type="EMBL" id="CP060204">
    <property type="protein sequence ID" value="QNH55070.1"/>
    <property type="molecule type" value="Genomic_DNA"/>
</dbReference>
<evidence type="ECO:0000313" key="2">
    <source>
        <dbReference type="Proteomes" id="UP000515480"/>
    </source>
</evidence>
<gene>
    <name evidence="1" type="ORF">H1B31_03830</name>
</gene>
<dbReference type="AlphaFoldDB" id="A0A7G7VLS7"/>
<reference evidence="1 2" key="1">
    <citation type="submission" date="2020-07" db="EMBL/GenBank/DDBJ databases">
        <title>Complete genome and description of Selenomonas timonensis sp. nov., a new bacterium isolated from a gingivitis subject.</title>
        <authorList>
            <person name="Antezack A."/>
        </authorList>
    </citation>
    <scope>NUCLEOTIDE SEQUENCE [LARGE SCALE GENOMIC DNA]</scope>
    <source>
        <strain evidence="1 2">Marseille-Q3039</strain>
    </source>
</reference>